<feature type="transmembrane region" description="Helical" evidence="16">
    <location>
        <begin position="53"/>
        <end position="78"/>
    </location>
</feature>
<dbReference type="GO" id="GO:0008137">
    <property type="term" value="F:NADH dehydrogenase (ubiquinone) activity"/>
    <property type="evidence" value="ECO:0007669"/>
    <property type="project" value="UniProtKB-UniRule"/>
</dbReference>
<keyword evidence="13 16" id="KW-0496">Mitochondrion</keyword>
<keyword evidence="10 16" id="KW-1133">Transmembrane helix</keyword>
<evidence type="ECO:0000256" key="14">
    <source>
        <dbReference type="ARBA" id="ARBA00023136"/>
    </source>
</evidence>
<evidence type="ECO:0000256" key="2">
    <source>
        <dbReference type="ARBA" id="ARBA00009025"/>
    </source>
</evidence>
<dbReference type="InterPro" id="IPR001750">
    <property type="entry name" value="ND/Mrp_TM"/>
</dbReference>
<dbReference type="PANTHER" id="PTHR43507:SF20">
    <property type="entry name" value="NADH-UBIQUINONE OXIDOREDUCTASE CHAIN 4"/>
    <property type="match status" value="1"/>
</dbReference>
<keyword evidence="9 16" id="KW-0249">Electron transport</keyword>
<feature type="transmembrane region" description="Helical" evidence="16">
    <location>
        <begin position="276"/>
        <end position="299"/>
    </location>
</feature>
<accession>A0A1L7PQ02</accession>
<keyword evidence="11 16" id="KW-0520">NAD</keyword>
<feature type="transmembrane region" description="Helical" evidence="16">
    <location>
        <begin position="337"/>
        <end position="362"/>
    </location>
</feature>
<gene>
    <name evidence="18" type="primary">nad4</name>
</gene>
<feature type="domain" description="NADH:quinone oxidoreductase/Mrp antiporter transmembrane" evidence="17">
    <location>
        <begin position="110"/>
        <end position="392"/>
    </location>
</feature>
<evidence type="ECO:0000256" key="11">
    <source>
        <dbReference type="ARBA" id="ARBA00023027"/>
    </source>
</evidence>
<evidence type="ECO:0000256" key="1">
    <source>
        <dbReference type="ARBA" id="ARBA00004225"/>
    </source>
</evidence>
<evidence type="ECO:0000256" key="9">
    <source>
        <dbReference type="ARBA" id="ARBA00022982"/>
    </source>
</evidence>
<reference evidence="18" key="1">
    <citation type="journal article" date="2014" name="Genome Biol. Evol.">
        <title>Ascidian mitogenomics: comparison of evolutionary rates in closely related taxa provides evidence of ongoing speciation events.</title>
        <authorList>
            <person name="Griggio F."/>
            <person name="Voskoboynik A."/>
            <person name="Iannelli F."/>
            <person name="Justy F."/>
            <person name="Tilak M.K."/>
            <person name="Turon X."/>
            <person name="Pesole G."/>
            <person name="Douzery E.J."/>
            <person name="Mastrototaro F."/>
            <person name="Gissi C."/>
        </authorList>
    </citation>
    <scope>NUCLEOTIDE SEQUENCE</scope>
</reference>
<feature type="transmembrane region" description="Helical" evidence="16">
    <location>
        <begin position="90"/>
        <end position="109"/>
    </location>
</feature>
<feature type="transmembrane region" description="Helical" evidence="16">
    <location>
        <begin position="214"/>
        <end position="235"/>
    </location>
</feature>
<feature type="transmembrane region" description="Helical" evidence="16">
    <location>
        <begin position="425"/>
        <end position="443"/>
    </location>
</feature>
<dbReference type="GO" id="GO:0042773">
    <property type="term" value="P:ATP synthesis coupled electron transport"/>
    <property type="evidence" value="ECO:0007669"/>
    <property type="project" value="InterPro"/>
</dbReference>
<evidence type="ECO:0000256" key="15">
    <source>
        <dbReference type="ARBA" id="ARBA00049551"/>
    </source>
</evidence>
<evidence type="ECO:0000256" key="10">
    <source>
        <dbReference type="ARBA" id="ARBA00022989"/>
    </source>
</evidence>
<dbReference type="GO" id="GO:0003954">
    <property type="term" value="F:NADH dehydrogenase activity"/>
    <property type="evidence" value="ECO:0007669"/>
    <property type="project" value="TreeGrafter"/>
</dbReference>
<geneLocation type="mitochondrion" evidence="18"/>
<evidence type="ECO:0000256" key="8">
    <source>
        <dbReference type="ARBA" id="ARBA00022967"/>
    </source>
</evidence>
<evidence type="ECO:0000256" key="5">
    <source>
        <dbReference type="ARBA" id="ARBA00022448"/>
    </source>
</evidence>
<evidence type="ECO:0000313" key="18">
    <source>
        <dbReference type="EMBL" id="CAQ68503.1"/>
    </source>
</evidence>
<keyword evidence="12 16" id="KW-0830">Ubiquinone</keyword>
<keyword evidence="6 16" id="KW-0679">Respiratory chain</keyword>
<comment type="subcellular location">
    <subcellularLocation>
        <location evidence="1 16">Mitochondrion membrane</location>
        <topology evidence="1 16">Multi-pass membrane protein</topology>
    </subcellularLocation>
</comment>
<feature type="transmembrane region" description="Helical" evidence="16">
    <location>
        <begin position="179"/>
        <end position="207"/>
    </location>
</feature>
<dbReference type="Pfam" id="PF00361">
    <property type="entry name" value="Proton_antipo_M"/>
    <property type="match status" value="1"/>
</dbReference>
<keyword evidence="7 16" id="KW-0812">Transmembrane</keyword>
<evidence type="ECO:0000256" key="4">
    <source>
        <dbReference type="ARBA" id="ARBA00021006"/>
    </source>
</evidence>
<keyword evidence="14 16" id="KW-0472">Membrane</keyword>
<comment type="function">
    <text evidence="16">Core subunit of the mitochondrial membrane respiratory chain NADH dehydrogenase (Complex I) which catalyzes electron transfer from NADH through the respiratory chain, using ubiquinone as an electron acceptor. Essential for the catalytic activity and assembly of complex I.</text>
</comment>
<name>A0A1L7PQ02_HALPP</name>
<dbReference type="GO" id="GO:0031966">
    <property type="term" value="C:mitochondrial membrane"/>
    <property type="evidence" value="ECO:0007669"/>
    <property type="project" value="UniProtKB-SubCell"/>
</dbReference>
<dbReference type="GO" id="GO:0015990">
    <property type="term" value="P:electron transport coupled proton transport"/>
    <property type="evidence" value="ECO:0007669"/>
    <property type="project" value="TreeGrafter"/>
</dbReference>
<dbReference type="PRINTS" id="PR01437">
    <property type="entry name" value="NUOXDRDTASE4"/>
</dbReference>
<feature type="transmembrane region" description="Helical" evidence="16">
    <location>
        <begin position="7"/>
        <end position="33"/>
    </location>
</feature>
<dbReference type="GO" id="GO:0048039">
    <property type="term" value="F:ubiquinone binding"/>
    <property type="evidence" value="ECO:0007669"/>
    <property type="project" value="TreeGrafter"/>
</dbReference>
<dbReference type="EMBL" id="FM177863">
    <property type="protein sequence ID" value="CAQ68503.1"/>
    <property type="molecule type" value="Genomic_DNA"/>
</dbReference>
<keyword evidence="8" id="KW-1278">Translocase</keyword>
<evidence type="ECO:0000256" key="6">
    <source>
        <dbReference type="ARBA" id="ARBA00022660"/>
    </source>
</evidence>
<evidence type="ECO:0000256" key="13">
    <source>
        <dbReference type="ARBA" id="ARBA00023128"/>
    </source>
</evidence>
<comment type="similarity">
    <text evidence="2 16">Belongs to the complex I subunit 4 family.</text>
</comment>
<feature type="transmembrane region" description="Helical" evidence="16">
    <location>
        <begin position="145"/>
        <end position="167"/>
    </location>
</feature>
<feature type="transmembrane region" description="Helical" evidence="16">
    <location>
        <begin position="382"/>
        <end position="404"/>
    </location>
</feature>
<sequence length="444" mass="49715">MLGVILMCFFCIFLGLGGRFSLIWVSSLMLLGFIFKLMFMMMSTGEVIGGSQFYPIILDWVSFCFILLSGWVVLLGIWSGLGHLLFGLRLYIGLMLIMLIFLCVFFGVWNLLLFFFMFESTMFPIILIVGIWGAQPERILANYYFFMYTMLGGFPVMVFIMLGYGVYLGFGLWYMLEEYLLVGGGVFLLMISAFLCKLPLFGLHLWLPKAHVEAPVGGSIVLAGLLLKLGGYGMMRLVFVVWVKFGILFLIPLGLGIWGAFVCGMICMRQIDVKSLIAYSSVGHMSLCVGGLLVCFFWGFKGKFLLLLAHGLVSPALFGAGNCIYERSGSRVMMAMGGYQAGFSVLGFFFFFFFLACNFGMPPSINFFGELSLYFGLLEKDILVFGMLGAGMVITGIAMLKFYSKVFNGECLKYYMEGGLNLREGIFFYFILVLLLIMSVFLIV</sequence>
<dbReference type="PANTHER" id="PTHR43507">
    <property type="entry name" value="NADH-UBIQUINONE OXIDOREDUCTASE CHAIN 4"/>
    <property type="match status" value="1"/>
</dbReference>
<evidence type="ECO:0000259" key="17">
    <source>
        <dbReference type="Pfam" id="PF00361"/>
    </source>
</evidence>
<keyword evidence="5 16" id="KW-0813">Transport</keyword>
<evidence type="ECO:0000256" key="12">
    <source>
        <dbReference type="ARBA" id="ARBA00023075"/>
    </source>
</evidence>
<evidence type="ECO:0000256" key="16">
    <source>
        <dbReference type="RuleBase" id="RU003297"/>
    </source>
</evidence>
<dbReference type="InterPro" id="IPR003918">
    <property type="entry name" value="NADH_UbQ_OxRdtase"/>
</dbReference>
<evidence type="ECO:0000256" key="7">
    <source>
        <dbReference type="ARBA" id="ARBA00022692"/>
    </source>
</evidence>
<dbReference type="AlphaFoldDB" id="A0A1L7PQ02"/>
<organism evidence="18">
    <name type="scientific">Halocynthia papillosa</name>
    <name type="common">Red sea-squirt</name>
    <dbReference type="NCBI Taxonomy" id="201963"/>
    <lineage>
        <taxon>Eukaryota</taxon>
        <taxon>Metazoa</taxon>
        <taxon>Chordata</taxon>
        <taxon>Tunicata</taxon>
        <taxon>Ascidiacea</taxon>
        <taxon>Stolidobranchia</taxon>
        <taxon>Pyuridae</taxon>
        <taxon>Halocynthia</taxon>
    </lineage>
</organism>
<evidence type="ECO:0000256" key="3">
    <source>
        <dbReference type="ARBA" id="ARBA00012944"/>
    </source>
</evidence>
<feature type="transmembrane region" description="Helical" evidence="16">
    <location>
        <begin position="305"/>
        <end position="325"/>
    </location>
</feature>
<proteinExistence type="inferred from homology"/>
<comment type="catalytic activity">
    <reaction evidence="15 16">
        <text>a ubiquinone + NADH + 5 H(+)(in) = a ubiquinol + NAD(+) + 4 H(+)(out)</text>
        <dbReference type="Rhea" id="RHEA:29091"/>
        <dbReference type="Rhea" id="RHEA-COMP:9565"/>
        <dbReference type="Rhea" id="RHEA-COMP:9566"/>
        <dbReference type="ChEBI" id="CHEBI:15378"/>
        <dbReference type="ChEBI" id="CHEBI:16389"/>
        <dbReference type="ChEBI" id="CHEBI:17976"/>
        <dbReference type="ChEBI" id="CHEBI:57540"/>
        <dbReference type="ChEBI" id="CHEBI:57945"/>
        <dbReference type="EC" id="7.1.1.2"/>
    </reaction>
</comment>
<feature type="transmembrane region" description="Helical" evidence="16">
    <location>
        <begin position="115"/>
        <end position="133"/>
    </location>
</feature>
<feature type="transmembrane region" description="Helical" evidence="16">
    <location>
        <begin position="241"/>
        <end position="264"/>
    </location>
</feature>
<dbReference type="EC" id="7.1.1.2" evidence="3 16"/>
<protein>
    <recommendedName>
        <fullName evidence="4 16">NADH-ubiquinone oxidoreductase chain 4</fullName>
        <ecNumber evidence="3 16">7.1.1.2</ecNumber>
    </recommendedName>
</protein>